<feature type="domain" description="AB hydrolase-1" evidence="2">
    <location>
        <begin position="16"/>
        <end position="246"/>
    </location>
</feature>
<accession>A0A8J4HGA5</accession>
<protein>
    <submittedName>
        <fullName evidence="3">Alpha/beta fold hydrolase</fullName>
    </submittedName>
</protein>
<keyword evidence="1 3" id="KW-0378">Hydrolase</keyword>
<dbReference type="EMBL" id="DTQM01000239">
    <property type="protein sequence ID" value="HGC44050.1"/>
    <property type="molecule type" value="Genomic_DNA"/>
</dbReference>
<dbReference type="AlphaFoldDB" id="A0A8J4HGA5"/>
<dbReference type="Gene3D" id="3.40.50.1820">
    <property type="entry name" value="alpha/beta hydrolase"/>
    <property type="match status" value="1"/>
</dbReference>
<dbReference type="PANTHER" id="PTHR46118">
    <property type="entry name" value="PROTEIN ABHD11"/>
    <property type="match status" value="1"/>
</dbReference>
<proteinExistence type="predicted"/>
<evidence type="ECO:0000313" key="3">
    <source>
        <dbReference type="EMBL" id="HGC44050.1"/>
    </source>
</evidence>
<dbReference type="Pfam" id="PF12697">
    <property type="entry name" value="Abhydrolase_6"/>
    <property type="match status" value="1"/>
</dbReference>
<dbReference type="GO" id="GO:0016787">
    <property type="term" value="F:hydrolase activity"/>
    <property type="evidence" value="ECO:0007669"/>
    <property type="project" value="UniProtKB-KW"/>
</dbReference>
<dbReference type="InterPro" id="IPR029058">
    <property type="entry name" value="AB_hydrolase_fold"/>
</dbReference>
<sequence>MLLHVTEAGTGPTVALLHGLFGEGRNFATFQRRLADQYRVLALDLRNHGESPHAPGMDYGALAADVHETLAAAAALPVALIGHSMGGKVAMRLALDVPGAIRRLAVCDIAPVRYPPRDHRALIAALRALPLPPGLTRSAADAALAPAVADRALRQFLLHSLRCGPAPHWRLGLAEIAQAMDEIEDWWAPPGARYDGPTLFLTGARSDYVRPEHRATIRALFPHAHFAALRHAGHWLHVDDPAGFLAAITAFLAG</sequence>
<dbReference type="PRINTS" id="PR00111">
    <property type="entry name" value="ABHYDROLASE"/>
</dbReference>
<reference evidence="3" key="1">
    <citation type="journal article" date="2020" name="mSystems">
        <title>Genome- and Community-Level Interaction Insights into Carbon Utilization and Element Cycling Functions of Hydrothermarchaeota in Hydrothermal Sediment.</title>
        <authorList>
            <person name="Zhou Z."/>
            <person name="Liu Y."/>
            <person name="Xu W."/>
            <person name="Pan J."/>
            <person name="Luo Z.H."/>
            <person name="Li M."/>
        </authorList>
    </citation>
    <scope>NUCLEOTIDE SEQUENCE</scope>
    <source>
        <strain evidence="3">SpSt-997</strain>
    </source>
</reference>
<dbReference type="SUPFAM" id="SSF53474">
    <property type="entry name" value="alpha/beta-Hydrolases"/>
    <property type="match status" value="1"/>
</dbReference>
<dbReference type="PANTHER" id="PTHR46118:SF4">
    <property type="entry name" value="PROTEIN ABHD11"/>
    <property type="match status" value="1"/>
</dbReference>
<gene>
    <name evidence="3" type="ORF">ENY07_12645</name>
</gene>
<evidence type="ECO:0000259" key="2">
    <source>
        <dbReference type="Pfam" id="PF12697"/>
    </source>
</evidence>
<comment type="caution">
    <text evidence="3">The sequence shown here is derived from an EMBL/GenBank/DDBJ whole genome shotgun (WGS) entry which is preliminary data.</text>
</comment>
<organism evidence="3">
    <name type="scientific">Acidicaldus sp</name>
    <dbReference type="NCBI Taxonomy" id="1872105"/>
    <lineage>
        <taxon>Bacteria</taxon>
        <taxon>Pseudomonadati</taxon>
        <taxon>Pseudomonadota</taxon>
        <taxon>Alphaproteobacteria</taxon>
        <taxon>Acetobacterales</taxon>
        <taxon>Acetobacteraceae</taxon>
        <taxon>Acidicaldus</taxon>
    </lineage>
</organism>
<evidence type="ECO:0000256" key="1">
    <source>
        <dbReference type="ARBA" id="ARBA00022801"/>
    </source>
</evidence>
<name>A0A8J4HGA5_9PROT</name>
<dbReference type="InterPro" id="IPR000073">
    <property type="entry name" value="AB_hydrolase_1"/>
</dbReference>